<accession>A0A6B1D9B2</accession>
<organism evidence="3">
    <name type="scientific">Caldilineaceae bacterium SB0661_bin_32</name>
    <dbReference type="NCBI Taxonomy" id="2605255"/>
    <lineage>
        <taxon>Bacteria</taxon>
        <taxon>Bacillati</taxon>
        <taxon>Chloroflexota</taxon>
        <taxon>Caldilineae</taxon>
        <taxon>Caldilineales</taxon>
        <taxon>Caldilineaceae</taxon>
    </lineage>
</organism>
<feature type="region of interest" description="Disordered" evidence="1">
    <location>
        <begin position="74"/>
        <end position="110"/>
    </location>
</feature>
<evidence type="ECO:0000313" key="3">
    <source>
        <dbReference type="EMBL" id="MYC95905.1"/>
    </source>
</evidence>
<feature type="domain" description="LysM" evidence="2">
    <location>
        <begin position="175"/>
        <end position="219"/>
    </location>
</feature>
<dbReference type="PANTHER" id="PTHR33734:SF22">
    <property type="entry name" value="MEMBRANE-BOUND LYTIC MUREIN TRANSGLYCOSYLASE D"/>
    <property type="match status" value="1"/>
</dbReference>
<dbReference type="SUPFAM" id="SSF54106">
    <property type="entry name" value="LysM domain"/>
    <property type="match status" value="4"/>
</dbReference>
<name>A0A6B1D9B2_9CHLR</name>
<dbReference type="Gene3D" id="3.10.350.10">
    <property type="entry name" value="LysM domain"/>
    <property type="match status" value="4"/>
</dbReference>
<comment type="caution">
    <text evidence="3">The sequence shown here is derived from an EMBL/GenBank/DDBJ whole genome shotgun (WGS) entry which is preliminary data.</text>
</comment>
<evidence type="ECO:0000259" key="2">
    <source>
        <dbReference type="PROSITE" id="PS51782"/>
    </source>
</evidence>
<reference evidence="3" key="1">
    <citation type="submission" date="2019-09" db="EMBL/GenBank/DDBJ databases">
        <title>Characterisation of the sponge microbiome using genome-centric metagenomics.</title>
        <authorList>
            <person name="Engelberts J.P."/>
            <person name="Robbins S.J."/>
            <person name="De Goeij J.M."/>
            <person name="Aranda M."/>
            <person name="Bell S.C."/>
            <person name="Webster N.S."/>
        </authorList>
    </citation>
    <scope>NUCLEOTIDE SEQUENCE</scope>
    <source>
        <strain evidence="3">SB0661_bin_32</strain>
    </source>
</reference>
<gene>
    <name evidence="3" type="ORF">F4X14_13160</name>
</gene>
<feature type="domain" description="LysM" evidence="2">
    <location>
        <begin position="245"/>
        <end position="291"/>
    </location>
</feature>
<sequence>MPSGLGVSGFPARMGRATGLQEWRKLMGTQSRSHHRAETQSTISKRMSGVILTLAAILLLSACTRERLVEEVGNSLEPPQEEPVVMAPDTPQPAPTETPLPTPEDTPEPTTVTYEVRPGDTLTTIAEKFGTEIQRVREMNLLTTDALQVGQVLRLPYVPGLTTPEGIPTPTPEPFRYTVQEGDTLLSIALRYDVALNRILRLNNLRDEHSITIGQELLIPSASTSAGQASAQRDAADPALSRQVGTHTVRPGETLASIADRYGVTVPELIAFNSNTITNPHVVRVDTVLLIPGLSAADVSILSQTLYTVQEGDTLFGISQQFGVSTEAIMAANNISNADLLRVGDQLIIPQSNQ</sequence>
<dbReference type="PANTHER" id="PTHR33734">
    <property type="entry name" value="LYSM DOMAIN-CONTAINING GPI-ANCHORED PROTEIN 2"/>
    <property type="match status" value="1"/>
</dbReference>
<protein>
    <submittedName>
        <fullName evidence="3">LysM peptidoglycan-binding domain-containing protein</fullName>
    </submittedName>
</protein>
<proteinExistence type="predicted"/>
<dbReference type="EMBL" id="VXMH01000070">
    <property type="protein sequence ID" value="MYC95905.1"/>
    <property type="molecule type" value="Genomic_DNA"/>
</dbReference>
<feature type="domain" description="LysM" evidence="2">
    <location>
        <begin position="305"/>
        <end position="349"/>
    </location>
</feature>
<dbReference type="Pfam" id="PF01476">
    <property type="entry name" value="LysM"/>
    <property type="match status" value="4"/>
</dbReference>
<dbReference type="InterPro" id="IPR018392">
    <property type="entry name" value="LysM"/>
</dbReference>
<dbReference type="SMART" id="SM00257">
    <property type="entry name" value="LysM"/>
    <property type="match status" value="4"/>
</dbReference>
<evidence type="ECO:0000256" key="1">
    <source>
        <dbReference type="SAM" id="MobiDB-lite"/>
    </source>
</evidence>
<dbReference type="AlphaFoldDB" id="A0A6B1D9B2"/>
<dbReference type="PROSITE" id="PS51782">
    <property type="entry name" value="LYSM"/>
    <property type="match status" value="4"/>
</dbReference>
<dbReference type="CDD" id="cd00118">
    <property type="entry name" value="LysM"/>
    <property type="match status" value="4"/>
</dbReference>
<feature type="domain" description="LysM" evidence="2">
    <location>
        <begin position="112"/>
        <end position="155"/>
    </location>
</feature>
<dbReference type="InterPro" id="IPR036779">
    <property type="entry name" value="LysM_dom_sf"/>
</dbReference>
<feature type="compositionally biased region" description="Pro residues" evidence="1">
    <location>
        <begin position="90"/>
        <end position="104"/>
    </location>
</feature>